<reference evidence="5" key="1">
    <citation type="journal article" date="2020" name="Stud. Mycol.">
        <title>101 Dothideomycetes genomes: a test case for predicting lifestyles and emergence of pathogens.</title>
        <authorList>
            <person name="Haridas S."/>
            <person name="Albert R."/>
            <person name="Binder M."/>
            <person name="Bloem J."/>
            <person name="Labutti K."/>
            <person name="Salamov A."/>
            <person name="Andreopoulos B."/>
            <person name="Baker S."/>
            <person name="Barry K."/>
            <person name="Bills G."/>
            <person name="Bluhm B."/>
            <person name="Cannon C."/>
            <person name="Castanera R."/>
            <person name="Culley D."/>
            <person name="Daum C."/>
            <person name="Ezra D."/>
            <person name="Gonzalez J."/>
            <person name="Henrissat B."/>
            <person name="Kuo A."/>
            <person name="Liang C."/>
            <person name="Lipzen A."/>
            <person name="Lutzoni F."/>
            <person name="Magnuson J."/>
            <person name="Mondo S."/>
            <person name="Nolan M."/>
            <person name="Ohm R."/>
            <person name="Pangilinan J."/>
            <person name="Park H.-J."/>
            <person name="Ramirez L."/>
            <person name="Alfaro M."/>
            <person name="Sun H."/>
            <person name="Tritt A."/>
            <person name="Yoshinaga Y."/>
            <person name="Zwiers L.-H."/>
            <person name="Turgeon B."/>
            <person name="Goodwin S."/>
            <person name="Spatafora J."/>
            <person name="Crous P."/>
            <person name="Grigoriev I."/>
        </authorList>
    </citation>
    <scope>NUCLEOTIDE SEQUENCE</scope>
    <source>
        <strain evidence="5">CBS 675.92</strain>
    </source>
</reference>
<dbReference type="PANTHER" id="PTHR33365">
    <property type="entry name" value="YALI0B05434P"/>
    <property type="match status" value="1"/>
</dbReference>
<dbReference type="OrthoDB" id="3687641at2759"/>
<keyword evidence="4" id="KW-1133">Transmembrane helix</keyword>
<keyword evidence="6" id="KW-1185">Reference proteome</keyword>
<name>A0A6A5UH94_9PLEO</name>
<protein>
    <submittedName>
        <fullName evidence="5">Uncharacterized protein</fullName>
    </submittedName>
</protein>
<dbReference type="AlphaFoldDB" id="A0A6A5UH94"/>
<sequence>MDSVRNLFNPQREAASAYEPLSSAQEPLMKDHLTEKDNHHSEICLCNRCGNPAHIPSRTQRPRLKIVIQVLISLVVMGLWTAFIGAYLARNPHLLHRYWNSGSKNLIDLFPIVPVDFRSDDRFVKSEPFDSPFWIPVEGKSNDMGVSAWNYYGNDWIWLEKGSPYEIPGGRPLIPLFEKDAWMKDYLGYISAYQHEVHCLGIIKNVLNSYRDGKNVTASQNHHANSHCLEVIRHSVMCHPDLTLAVPEFDAAGNEHEPYWGGEKHMCRDQKKVHDFLASRNMGFDVFTQDDGRDVIKAWSWPLPTNTVRDTGRW</sequence>
<dbReference type="EMBL" id="ML976977">
    <property type="protein sequence ID" value="KAF1963319.1"/>
    <property type="molecule type" value="Genomic_DNA"/>
</dbReference>
<dbReference type="Proteomes" id="UP000800035">
    <property type="component" value="Unassembled WGS sequence"/>
</dbReference>
<dbReference type="InterPro" id="IPR021765">
    <property type="entry name" value="UstYa-like"/>
</dbReference>
<evidence type="ECO:0000256" key="4">
    <source>
        <dbReference type="SAM" id="Phobius"/>
    </source>
</evidence>
<organism evidence="5 6">
    <name type="scientific">Byssothecium circinans</name>
    <dbReference type="NCBI Taxonomy" id="147558"/>
    <lineage>
        <taxon>Eukaryota</taxon>
        <taxon>Fungi</taxon>
        <taxon>Dikarya</taxon>
        <taxon>Ascomycota</taxon>
        <taxon>Pezizomycotina</taxon>
        <taxon>Dothideomycetes</taxon>
        <taxon>Pleosporomycetidae</taxon>
        <taxon>Pleosporales</taxon>
        <taxon>Massarineae</taxon>
        <taxon>Massarinaceae</taxon>
        <taxon>Byssothecium</taxon>
    </lineage>
</organism>
<comment type="similarity">
    <text evidence="2">Belongs to the ustYa family.</text>
</comment>
<gene>
    <name evidence="5" type="ORF">CC80DRAFT_530217</name>
</gene>
<evidence type="ECO:0000256" key="3">
    <source>
        <dbReference type="SAM" id="MobiDB-lite"/>
    </source>
</evidence>
<evidence type="ECO:0000256" key="2">
    <source>
        <dbReference type="ARBA" id="ARBA00035112"/>
    </source>
</evidence>
<comment type="pathway">
    <text evidence="1">Mycotoxin biosynthesis.</text>
</comment>
<feature type="region of interest" description="Disordered" evidence="3">
    <location>
        <begin position="1"/>
        <end position="20"/>
    </location>
</feature>
<dbReference type="Pfam" id="PF11807">
    <property type="entry name" value="UstYa"/>
    <property type="match status" value="1"/>
</dbReference>
<keyword evidence="4" id="KW-0812">Transmembrane</keyword>
<keyword evidence="4" id="KW-0472">Membrane</keyword>
<feature type="transmembrane region" description="Helical" evidence="4">
    <location>
        <begin position="66"/>
        <end position="89"/>
    </location>
</feature>
<accession>A0A6A5UH94</accession>
<proteinExistence type="inferred from homology"/>
<evidence type="ECO:0000256" key="1">
    <source>
        <dbReference type="ARBA" id="ARBA00004685"/>
    </source>
</evidence>
<dbReference type="GO" id="GO:0043386">
    <property type="term" value="P:mycotoxin biosynthetic process"/>
    <property type="evidence" value="ECO:0007669"/>
    <property type="project" value="InterPro"/>
</dbReference>
<evidence type="ECO:0000313" key="6">
    <source>
        <dbReference type="Proteomes" id="UP000800035"/>
    </source>
</evidence>
<evidence type="ECO:0000313" key="5">
    <source>
        <dbReference type="EMBL" id="KAF1963319.1"/>
    </source>
</evidence>
<dbReference type="PANTHER" id="PTHR33365:SF4">
    <property type="entry name" value="CYCLOCHLOROTINE BIOSYNTHESIS PROTEIN O"/>
    <property type="match status" value="1"/>
</dbReference>